<evidence type="ECO:0000313" key="9">
    <source>
        <dbReference type="Proteomes" id="UP000015453"/>
    </source>
</evidence>
<reference evidence="8 9" key="1">
    <citation type="journal article" date="2013" name="BMC Genomics">
        <title>The miniature genome of a carnivorous plant Genlisea aurea contains a low number of genes and short non-coding sequences.</title>
        <authorList>
            <person name="Leushkin E.V."/>
            <person name="Sutormin R.A."/>
            <person name="Nabieva E.R."/>
            <person name="Penin A.A."/>
            <person name="Kondrashov A.S."/>
            <person name="Logacheva M.D."/>
        </authorList>
    </citation>
    <scope>NUCLEOTIDE SEQUENCE [LARGE SCALE GENOMIC DNA]</scope>
</reference>
<dbReference type="InterPro" id="IPR007527">
    <property type="entry name" value="Znf_SWIM"/>
</dbReference>
<organism evidence="8 9">
    <name type="scientific">Genlisea aurea</name>
    <dbReference type="NCBI Taxonomy" id="192259"/>
    <lineage>
        <taxon>Eukaryota</taxon>
        <taxon>Viridiplantae</taxon>
        <taxon>Streptophyta</taxon>
        <taxon>Embryophyta</taxon>
        <taxon>Tracheophyta</taxon>
        <taxon>Spermatophyta</taxon>
        <taxon>Magnoliopsida</taxon>
        <taxon>eudicotyledons</taxon>
        <taxon>Gunneridae</taxon>
        <taxon>Pentapetalae</taxon>
        <taxon>asterids</taxon>
        <taxon>lamiids</taxon>
        <taxon>Lamiales</taxon>
        <taxon>Lentibulariaceae</taxon>
        <taxon>Genlisea</taxon>
    </lineage>
</organism>
<accession>S8E6T3</accession>
<dbReference type="EMBL" id="AUSU01002776">
    <property type="protein sequence ID" value="EPS68117.1"/>
    <property type="molecule type" value="Genomic_DNA"/>
</dbReference>
<feature type="non-terminal residue" evidence="8">
    <location>
        <position position="598"/>
    </location>
</feature>
<sequence length="598" mass="67929">DRAVEGSCIGKEIDFVAPSVGMEFDCYDDAYNYYNYYARESGFSVRVKNSWFKRSSKEKYGAVLCCSSQGFKRVKGVNHIRRETRTGCPAMMRIRAVVSSGRWRILEVTLQHNHVLGVKPSNKKKPISSGVSSEPATLKLYRAVVVNSSEDRLKGSSRIPDQLNLKKGETQAMYNFLCRMQLSNPNFSYLVDLTEDGRLRNVFWIDARSLASACYFSDVVFFDDACLTNGYEAPVVGFFGVNHHGRSVLLGCGLLSDGTVESYTWFFRSWLSCNPGRIPRTVVTEKCEILKIVVAEAFPSSKHRFCLSRIVRRIPEKLGGLSNYEAVRKKLLKTVYESSKPVEFEAAWGFMIHHMGVADNEWLRSLYEDRDLWAPVFQSDVCFVGISGVEASTATFFDDYLQKQTSTKEFIDKYELAAYKNHNEEVIADTESRNSSPDLKTESPFEAQLSEAYTREIFRRFQVEVEATPSCLCTKLRDDAFLVRESSEIRTYEVLFDSAAVEVSCVCCFFGFNFHGYLCRHALCVLSFNGVEEVPSKYILPRWNRDYKRLRIRDGIAAGTELTKRYGELYGSAVGVVEEGAVCLERYKMAVELLESSL</sequence>
<comment type="caution">
    <text evidence="8">The sequence shown here is derived from an EMBL/GenBank/DDBJ whole genome shotgun (WGS) entry which is preliminary data.</text>
</comment>
<dbReference type="InterPro" id="IPR006564">
    <property type="entry name" value="Znf_PMZ"/>
</dbReference>
<dbReference type="Proteomes" id="UP000015453">
    <property type="component" value="Unassembled WGS sequence"/>
</dbReference>
<dbReference type="GO" id="GO:0006355">
    <property type="term" value="P:regulation of DNA-templated transcription"/>
    <property type="evidence" value="ECO:0007669"/>
    <property type="project" value="UniProtKB-UniRule"/>
</dbReference>
<dbReference type="PANTHER" id="PTHR31669:SF10">
    <property type="entry name" value="PROTEIN FAR1-RELATED SEQUENCE 6"/>
    <property type="match status" value="1"/>
</dbReference>
<evidence type="ECO:0000256" key="4">
    <source>
        <dbReference type="ARBA" id="ARBA00022833"/>
    </source>
</evidence>
<keyword evidence="4 6" id="KW-0862">Zinc</keyword>
<dbReference type="Pfam" id="PF10551">
    <property type="entry name" value="MULE"/>
    <property type="match status" value="1"/>
</dbReference>
<evidence type="ECO:0000256" key="6">
    <source>
        <dbReference type="RuleBase" id="RU367018"/>
    </source>
</evidence>
<keyword evidence="6" id="KW-0539">Nucleus</keyword>
<keyword evidence="9" id="KW-1185">Reference proteome</keyword>
<evidence type="ECO:0000256" key="3">
    <source>
        <dbReference type="ARBA" id="ARBA00022771"/>
    </source>
</evidence>
<evidence type="ECO:0000259" key="7">
    <source>
        <dbReference type="PROSITE" id="PS50966"/>
    </source>
</evidence>
<dbReference type="GO" id="GO:0005634">
    <property type="term" value="C:nucleus"/>
    <property type="evidence" value="ECO:0007669"/>
    <property type="project" value="UniProtKB-SubCell"/>
</dbReference>
<feature type="domain" description="SWIM-type" evidence="7">
    <location>
        <begin position="492"/>
        <end position="530"/>
    </location>
</feature>
<dbReference type="InterPro" id="IPR031052">
    <property type="entry name" value="FHY3/FAR1"/>
</dbReference>
<dbReference type="PANTHER" id="PTHR31669">
    <property type="entry name" value="PROTEIN FAR1-RELATED SEQUENCE 10-RELATED"/>
    <property type="match status" value="1"/>
</dbReference>
<dbReference type="PROSITE" id="PS50966">
    <property type="entry name" value="ZF_SWIM"/>
    <property type="match status" value="1"/>
</dbReference>
<evidence type="ECO:0000256" key="2">
    <source>
        <dbReference type="ARBA" id="ARBA00022723"/>
    </source>
</evidence>
<evidence type="ECO:0000256" key="1">
    <source>
        <dbReference type="ARBA" id="ARBA00005889"/>
    </source>
</evidence>
<dbReference type="SMART" id="SM00575">
    <property type="entry name" value="ZnF_PMZ"/>
    <property type="match status" value="1"/>
</dbReference>
<gene>
    <name evidence="8" type="ORF">M569_06659</name>
</gene>
<dbReference type="OrthoDB" id="1938913at2759"/>
<comment type="function">
    <text evidence="6">Putative transcription activator involved in regulating light control of development.</text>
</comment>
<dbReference type="AlphaFoldDB" id="S8E6T3"/>
<keyword evidence="3 5" id="KW-0863">Zinc-finger</keyword>
<dbReference type="Pfam" id="PF03101">
    <property type="entry name" value="FAR1"/>
    <property type="match status" value="1"/>
</dbReference>
<protein>
    <recommendedName>
        <fullName evidence="6">Protein FAR1-RELATED SEQUENCE</fullName>
    </recommendedName>
</protein>
<comment type="similarity">
    <text evidence="1 6">Belongs to the FHY3/FAR1 family.</text>
</comment>
<dbReference type="GO" id="GO:0008270">
    <property type="term" value="F:zinc ion binding"/>
    <property type="evidence" value="ECO:0007669"/>
    <property type="project" value="UniProtKB-UniRule"/>
</dbReference>
<evidence type="ECO:0000313" key="8">
    <source>
        <dbReference type="EMBL" id="EPS68117.1"/>
    </source>
</evidence>
<name>S8E6T3_9LAMI</name>
<keyword evidence="2 6" id="KW-0479">Metal-binding</keyword>
<feature type="non-terminal residue" evidence="8">
    <location>
        <position position="1"/>
    </location>
</feature>
<comment type="subcellular location">
    <subcellularLocation>
        <location evidence="6">Nucleus</location>
    </subcellularLocation>
</comment>
<evidence type="ECO:0000256" key="5">
    <source>
        <dbReference type="PROSITE-ProRule" id="PRU00325"/>
    </source>
</evidence>
<dbReference type="InterPro" id="IPR004330">
    <property type="entry name" value="FAR1_DNA_bnd_dom"/>
</dbReference>
<dbReference type="InterPro" id="IPR018289">
    <property type="entry name" value="MULE_transposase_dom"/>
</dbReference>
<proteinExistence type="inferred from homology"/>